<dbReference type="SUPFAM" id="SSF55729">
    <property type="entry name" value="Acyl-CoA N-acyltransferases (Nat)"/>
    <property type="match status" value="1"/>
</dbReference>
<dbReference type="PANTHER" id="PTHR42791">
    <property type="entry name" value="GNAT FAMILY ACETYLTRANSFERASE"/>
    <property type="match status" value="1"/>
</dbReference>
<evidence type="ECO:0000313" key="3">
    <source>
        <dbReference type="Proteomes" id="UP000515292"/>
    </source>
</evidence>
<keyword evidence="3" id="KW-1185">Reference proteome</keyword>
<dbReference type="InterPro" id="IPR016181">
    <property type="entry name" value="Acyl_CoA_acyltransferase"/>
</dbReference>
<dbReference type="EMBL" id="CP059851">
    <property type="protein sequence ID" value="QMW21980.1"/>
    <property type="molecule type" value="Genomic_DNA"/>
</dbReference>
<proteinExistence type="predicted"/>
<dbReference type="KEGG" id="sand:H3309_11405"/>
<keyword evidence="2" id="KW-0808">Transferase</keyword>
<dbReference type="AlphaFoldDB" id="A0A7G5IF38"/>
<dbReference type="Pfam" id="PF00583">
    <property type="entry name" value="Acetyltransf_1"/>
    <property type="match status" value="1"/>
</dbReference>
<sequence>MHRPPARIATDTDRAAALALLTAAFQSDPAMTYIWPDAASRARRLPALFAAIWDDDHAQGGTAFVTAGGEAATLWLPPGHQPLSLAAVLPRLPLFIRLLGGGFFRALANTQAMERHRPRYPHHYLHFAGCHPTHQGKGHGGRAIRAGLARADADGLPAYLETATPTNVPLYESLGFRTLHQWTVGQTLPFWGMQRPASP</sequence>
<dbReference type="PROSITE" id="PS51186">
    <property type="entry name" value="GNAT"/>
    <property type="match status" value="1"/>
</dbReference>
<protein>
    <submittedName>
        <fullName evidence="2">GNAT family N-acetyltransferase</fullName>
    </submittedName>
</protein>
<dbReference type="PANTHER" id="PTHR42791:SF1">
    <property type="entry name" value="N-ACETYLTRANSFERASE DOMAIN-CONTAINING PROTEIN"/>
    <property type="match status" value="1"/>
</dbReference>
<feature type="domain" description="N-acetyltransferase" evidence="1">
    <location>
        <begin position="4"/>
        <end position="198"/>
    </location>
</feature>
<dbReference type="GO" id="GO:0016747">
    <property type="term" value="F:acyltransferase activity, transferring groups other than amino-acyl groups"/>
    <property type="evidence" value="ECO:0007669"/>
    <property type="project" value="InterPro"/>
</dbReference>
<dbReference type="Gene3D" id="3.40.630.30">
    <property type="match status" value="1"/>
</dbReference>
<organism evidence="2 3">
    <name type="scientific">Sandaracinobacteroides saxicola</name>
    <dbReference type="NCBI Taxonomy" id="2759707"/>
    <lineage>
        <taxon>Bacteria</taxon>
        <taxon>Pseudomonadati</taxon>
        <taxon>Pseudomonadota</taxon>
        <taxon>Alphaproteobacteria</taxon>
        <taxon>Sphingomonadales</taxon>
        <taxon>Sphingosinicellaceae</taxon>
        <taxon>Sandaracinobacteroides</taxon>
    </lineage>
</organism>
<accession>A0A7G5IF38</accession>
<evidence type="ECO:0000259" key="1">
    <source>
        <dbReference type="PROSITE" id="PS51186"/>
    </source>
</evidence>
<dbReference type="InterPro" id="IPR052523">
    <property type="entry name" value="Trichothecene_AcTrans"/>
</dbReference>
<dbReference type="RefSeq" id="WP_182294825.1">
    <property type="nucleotide sequence ID" value="NZ_CP059851.1"/>
</dbReference>
<dbReference type="Proteomes" id="UP000515292">
    <property type="component" value="Chromosome"/>
</dbReference>
<evidence type="ECO:0000313" key="2">
    <source>
        <dbReference type="EMBL" id="QMW21980.1"/>
    </source>
</evidence>
<dbReference type="InterPro" id="IPR000182">
    <property type="entry name" value="GNAT_dom"/>
</dbReference>
<name>A0A7G5IF38_9SPHN</name>
<reference evidence="2 3" key="1">
    <citation type="submission" date="2020-07" db="EMBL/GenBank/DDBJ databases">
        <title>Complete genome sequence for Sandaracinobacter sp. M6.</title>
        <authorList>
            <person name="Tang Y."/>
            <person name="Liu Q."/>
            <person name="Guo Z."/>
            <person name="Lei P."/>
            <person name="Huang B."/>
        </authorList>
    </citation>
    <scope>NUCLEOTIDE SEQUENCE [LARGE SCALE GENOMIC DNA]</scope>
    <source>
        <strain evidence="2 3">M6</strain>
    </source>
</reference>
<gene>
    <name evidence="2" type="ORF">H3309_11405</name>
</gene>